<dbReference type="KEGG" id="mgik:GO620_001235"/>
<dbReference type="PANTHER" id="PTHR43344">
    <property type="entry name" value="PHOSPHOSERINE PHOSPHATASE"/>
    <property type="match status" value="1"/>
</dbReference>
<dbReference type="GO" id="GO:0005737">
    <property type="term" value="C:cytoplasm"/>
    <property type="evidence" value="ECO:0007669"/>
    <property type="project" value="TreeGrafter"/>
</dbReference>
<dbReference type="InterPro" id="IPR023214">
    <property type="entry name" value="HAD_sf"/>
</dbReference>
<dbReference type="Gene3D" id="1.20.1440.100">
    <property type="entry name" value="SG protein - dephosphorylation function"/>
    <property type="match status" value="1"/>
</dbReference>
<evidence type="ECO:0000313" key="2">
    <source>
        <dbReference type="Proteomes" id="UP000429232"/>
    </source>
</evidence>
<sequence>MVIAAFDFDGTLTTRDTLFHFIIFAFGRRKLFRALAVLSPVLILHKIKLVSNHKAKERLFGHLFAGMSVNEYRDLCRNYAAEVDKILDKAVMDKLLIHQQQGDTTVVISASIEDWIKPWANNSGIDEVLATQVEVANGTITGKFKSQNCYGQEKVNRLLNAYPNRKDYQLYAYGDSVGDRELLALADFSFYRYKAPRQ</sequence>
<dbReference type="NCBIfam" id="TIGR01490">
    <property type="entry name" value="HAD-SF-IB-hyp1"/>
    <property type="match status" value="1"/>
</dbReference>
<organism evidence="1 2">
    <name type="scientific">Mucilaginibacter ginkgonis</name>
    <dbReference type="NCBI Taxonomy" id="2682091"/>
    <lineage>
        <taxon>Bacteria</taxon>
        <taxon>Pseudomonadati</taxon>
        <taxon>Bacteroidota</taxon>
        <taxon>Sphingobacteriia</taxon>
        <taxon>Sphingobacteriales</taxon>
        <taxon>Sphingobacteriaceae</taxon>
        <taxon>Mucilaginibacter</taxon>
    </lineage>
</organism>
<dbReference type="InterPro" id="IPR006385">
    <property type="entry name" value="HAD_hydro_SerB1"/>
</dbReference>
<accession>A0A6I4IML3</accession>
<protein>
    <submittedName>
        <fullName evidence="1">Haloacid dehalogenase-like hydrolase</fullName>
    </submittedName>
</protein>
<evidence type="ECO:0000313" key="1">
    <source>
        <dbReference type="EMBL" id="QQL50105.1"/>
    </source>
</evidence>
<keyword evidence="1" id="KW-0378">Hydrolase</keyword>
<dbReference type="GO" id="GO:0006564">
    <property type="term" value="P:L-serine biosynthetic process"/>
    <property type="evidence" value="ECO:0007669"/>
    <property type="project" value="TreeGrafter"/>
</dbReference>
<dbReference type="AlphaFoldDB" id="A0A6I4IML3"/>
<gene>
    <name evidence="1" type="ORF">GO620_001235</name>
</gene>
<dbReference type="InterPro" id="IPR036412">
    <property type="entry name" value="HAD-like_sf"/>
</dbReference>
<dbReference type="NCBIfam" id="TIGR01488">
    <property type="entry name" value="HAD-SF-IB"/>
    <property type="match status" value="1"/>
</dbReference>
<name>A0A6I4IML3_9SPHI</name>
<dbReference type="Pfam" id="PF12710">
    <property type="entry name" value="HAD"/>
    <property type="match status" value="1"/>
</dbReference>
<dbReference type="SUPFAM" id="SSF56784">
    <property type="entry name" value="HAD-like"/>
    <property type="match status" value="1"/>
</dbReference>
<dbReference type="GO" id="GO:0000287">
    <property type="term" value="F:magnesium ion binding"/>
    <property type="evidence" value="ECO:0007669"/>
    <property type="project" value="TreeGrafter"/>
</dbReference>
<dbReference type="GO" id="GO:0036424">
    <property type="term" value="F:L-phosphoserine phosphatase activity"/>
    <property type="evidence" value="ECO:0007669"/>
    <property type="project" value="TreeGrafter"/>
</dbReference>
<dbReference type="EMBL" id="CP066775">
    <property type="protein sequence ID" value="QQL50105.1"/>
    <property type="molecule type" value="Genomic_DNA"/>
</dbReference>
<dbReference type="Gene3D" id="3.40.50.1000">
    <property type="entry name" value="HAD superfamily/HAD-like"/>
    <property type="match status" value="1"/>
</dbReference>
<dbReference type="RefSeq" id="WP_157523087.1">
    <property type="nucleotide sequence ID" value="NZ_CP066775.1"/>
</dbReference>
<proteinExistence type="predicted"/>
<keyword evidence="2" id="KW-1185">Reference proteome</keyword>
<dbReference type="Proteomes" id="UP000429232">
    <property type="component" value="Chromosome"/>
</dbReference>
<reference evidence="1 2" key="1">
    <citation type="submission" date="2020-12" db="EMBL/GenBank/DDBJ databases">
        <title>HMF7856_wgs.fasta genome submission.</title>
        <authorList>
            <person name="Kang H."/>
            <person name="Kim H."/>
            <person name="Joh K."/>
        </authorList>
    </citation>
    <scope>NUCLEOTIDE SEQUENCE [LARGE SCALE GENOMIC DNA]</scope>
    <source>
        <strain evidence="1 2">HMF7856</strain>
    </source>
</reference>
<dbReference type="PANTHER" id="PTHR43344:SF14">
    <property type="entry name" value="HAD-IB FAMILY HYDROLASE"/>
    <property type="match status" value="1"/>
</dbReference>
<dbReference type="InterPro" id="IPR050582">
    <property type="entry name" value="HAD-like_SerB"/>
</dbReference>